<evidence type="ECO:0000256" key="2">
    <source>
        <dbReference type="ARBA" id="ARBA00001933"/>
    </source>
</evidence>
<dbReference type="GO" id="GO:0030170">
    <property type="term" value="F:pyridoxal phosphate binding"/>
    <property type="evidence" value="ECO:0007669"/>
    <property type="project" value="InterPro"/>
</dbReference>
<keyword evidence="6 12" id="KW-0328">Glycosyltransferase</keyword>
<gene>
    <name evidence="13" type="primary">glgP</name>
    <name evidence="13" type="ORF">CLOSTMETH_00690</name>
</gene>
<evidence type="ECO:0000256" key="4">
    <source>
        <dbReference type="ARBA" id="ARBA00022553"/>
    </source>
</evidence>
<keyword evidence="4" id="KW-0597">Phosphoprotein</keyword>
<sequence length="796" mass="90602">MNYSKSYLKSEIVKNLGTLRVKPETASNEKYYKAVSMVVNKLLENKSKHFKAHNASTGRKQVSYLSMEFLMGRSLKTNLHNLMLTEDIREILKEFDVNLSDIYECEPDAGLGNGGLGRLAACYLDGLATRGYNSYGYSILYEFGIFKQKIIDGWQTELPDNWLPGGEVWLNPQPELAVDVHFGGHIDEFWDNGYHYSSHKNYSVVKAVPYDMYVSGYNSTGVSVLRLWKAESPAFDMESFNRGDYTGALGQSISAEAISKILYPNDNHTQGKMLRLRQQYFLCAASIADITNRHMRDYGTLDNFAEKNAIHINDTHPTLAIPELMRILLDECGYGWDQAWKIVRETFAYTNHTVMKEALEIWNEDIFKEILPRIYQIVAEINRRFVEEMNMCFGWDQMRIERMAILSNHQVRMANLCVYATHTVNGVSRLHSEIIKDDVFNDFYKMTPDKFTNVTNGIAYRRWLSQSNPALTSLLKETIGDGFIEDASELAKFKKFAADSAVQKKLEQAKQTAKQALADYMLKKQKISMNVDSIFDVQVKRMHEYKRQHLNALNIITDYLYLLDNPDAPFVPKTYIFGAKAAPGYYMAKQIIKLLCCLSEEIARNSQISDKLSVVYIEDYSVTLSELIMPASEISEQISLAGTEASGTGNMKFMLNGAITLGTLDGANVEIHDIVGDDNMIVFGMTAEEVVQRKEIGYSPIEIYNSNPTIRRAIDLMLSGINGQTFEDIANSLKFNDPYMVLADFDSYRKAQNKVSELYLDRKKWNEMSAINIAGAGYFSADRAIEDYAQKIWKLN</sequence>
<dbReference type="Proteomes" id="UP000003340">
    <property type="component" value="Unassembled WGS sequence"/>
</dbReference>
<protein>
    <recommendedName>
        <fullName evidence="12">Alpha-1,4 glucan phosphorylase</fullName>
        <ecNumber evidence="12">2.4.1.1</ecNumber>
    </recommendedName>
</protein>
<evidence type="ECO:0000256" key="6">
    <source>
        <dbReference type="ARBA" id="ARBA00022676"/>
    </source>
</evidence>
<keyword evidence="5" id="KW-0321">Glycogen metabolism</keyword>
<evidence type="ECO:0000256" key="8">
    <source>
        <dbReference type="ARBA" id="ARBA00022898"/>
    </source>
</evidence>
<dbReference type="GO" id="GO:0005980">
    <property type="term" value="P:glycogen catabolic process"/>
    <property type="evidence" value="ECO:0007669"/>
    <property type="project" value="TreeGrafter"/>
</dbReference>
<name>C0EA36_9FIRM</name>
<evidence type="ECO:0000256" key="1">
    <source>
        <dbReference type="ARBA" id="ARBA00001275"/>
    </source>
</evidence>
<dbReference type="PIRSF" id="PIRSF000460">
    <property type="entry name" value="Pprylas_GlgP"/>
    <property type="match status" value="1"/>
</dbReference>
<reference evidence="13 14" key="1">
    <citation type="submission" date="2009-01" db="EMBL/GenBank/DDBJ databases">
        <authorList>
            <person name="Fulton L."/>
            <person name="Clifton S."/>
            <person name="Fulton B."/>
            <person name="Xu J."/>
            <person name="Minx P."/>
            <person name="Pepin K.H."/>
            <person name="Johnson M."/>
            <person name="Bhonagiri V."/>
            <person name="Nash W.E."/>
            <person name="Mardis E.R."/>
            <person name="Wilson R.K."/>
        </authorList>
    </citation>
    <scope>NUCLEOTIDE SEQUENCE [LARGE SCALE GENOMIC DNA]</scope>
    <source>
        <strain evidence="13 14">DSM 5476</strain>
    </source>
</reference>
<dbReference type="HOGENOM" id="CLU_010198_1_1_9"/>
<dbReference type="SUPFAM" id="SSF53756">
    <property type="entry name" value="UDP-Glycosyltransferase/glycogen phosphorylase"/>
    <property type="match status" value="1"/>
</dbReference>
<dbReference type="PROSITE" id="PS00102">
    <property type="entry name" value="PHOSPHORYLASE"/>
    <property type="match status" value="1"/>
</dbReference>
<evidence type="ECO:0000256" key="10">
    <source>
        <dbReference type="ARBA" id="ARBA00025174"/>
    </source>
</evidence>
<comment type="similarity">
    <text evidence="3 12">Belongs to the glycogen phosphorylase family.</text>
</comment>
<dbReference type="STRING" id="537013.CLOSTMETH_00690"/>
<dbReference type="CDD" id="cd04300">
    <property type="entry name" value="GT35_Glycogen_Phosphorylase"/>
    <property type="match status" value="1"/>
</dbReference>
<dbReference type="NCBIfam" id="TIGR02093">
    <property type="entry name" value="P_ylase"/>
    <property type="match status" value="1"/>
</dbReference>
<dbReference type="FunFam" id="3.40.50.2000:FF:000153">
    <property type="entry name" value="Alpha-1,4 glucan phosphorylase"/>
    <property type="match status" value="1"/>
</dbReference>
<evidence type="ECO:0000256" key="11">
    <source>
        <dbReference type="PIRSR" id="PIRSR000460-1"/>
    </source>
</evidence>
<dbReference type="PANTHER" id="PTHR11468">
    <property type="entry name" value="GLYCOGEN PHOSPHORYLASE"/>
    <property type="match status" value="1"/>
</dbReference>
<dbReference type="Gene3D" id="3.40.50.2000">
    <property type="entry name" value="Glycogen Phosphorylase B"/>
    <property type="match status" value="2"/>
</dbReference>
<dbReference type="EC" id="2.4.1.1" evidence="12"/>
<comment type="function">
    <text evidence="12">Allosteric enzyme that catalyzes the rate-limiting step in glycogen catabolism, the phosphorolytic cleavage of glycogen to produce glucose-1-phosphate, and plays a central role in maintaining cellular and organismal glucose homeostasis.</text>
</comment>
<evidence type="ECO:0000313" key="14">
    <source>
        <dbReference type="Proteomes" id="UP000003340"/>
    </source>
</evidence>
<comment type="function">
    <text evidence="10">Phosphorylase is an important allosteric enzyme in carbohydrate metabolism. Enzymes from different sources differ in their regulatory mechanisms and in their natural substrates. However, all known phosphorylases share catalytic and structural properties.</text>
</comment>
<feature type="modified residue" description="N6-(pyridoxal phosphate)lysine" evidence="11">
    <location>
        <position position="652"/>
    </location>
</feature>
<dbReference type="EMBL" id="ACEC01000026">
    <property type="protein sequence ID" value="EEG31655.1"/>
    <property type="molecule type" value="Genomic_DNA"/>
</dbReference>
<keyword evidence="8 11" id="KW-0663">Pyridoxal phosphate</keyword>
<evidence type="ECO:0000256" key="3">
    <source>
        <dbReference type="ARBA" id="ARBA00006047"/>
    </source>
</evidence>
<dbReference type="PANTHER" id="PTHR11468:SF3">
    <property type="entry name" value="GLYCOGEN PHOSPHORYLASE, LIVER FORM"/>
    <property type="match status" value="1"/>
</dbReference>
<proteinExistence type="inferred from homology"/>
<keyword evidence="9 12" id="KW-0119">Carbohydrate metabolism</keyword>
<dbReference type="GO" id="GO:0008184">
    <property type="term" value="F:glycogen phosphorylase activity"/>
    <property type="evidence" value="ECO:0007669"/>
    <property type="project" value="InterPro"/>
</dbReference>
<dbReference type="AlphaFoldDB" id="C0EA36"/>
<keyword evidence="14" id="KW-1185">Reference proteome</keyword>
<organism evidence="13 14">
    <name type="scientific">[Clostridium] methylpentosum DSM 5476</name>
    <dbReference type="NCBI Taxonomy" id="537013"/>
    <lineage>
        <taxon>Bacteria</taxon>
        <taxon>Bacillati</taxon>
        <taxon>Bacillota</taxon>
        <taxon>Clostridia</taxon>
        <taxon>Eubacteriales</taxon>
        <taxon>Oscillospiraceae</taxon>
        <taxon>Oscillospiraceae incertae sedis</taxon>
    </lineage>
</organism>
<keyword evidence="7 12" id="KW-0808">Transferase</keyword>
<dbReference type="InterPro" id="IPR035090">
    <property type="entry name" value="Pyridoxal_P_attach_site"/>
</dbReference>
<comment type="caution">
    <text evidence="13">The sequence shown here is derived from an EMBL/GenBank/DDBJ whole genome shotgun (WGS) entry which is preliminary data.</text>
</comment>
<dbReference type="eggNOG" id="COG0058">
    <property type="taxonomic scope" value="Bacteria"/>
</dbReference>
<evidence type="ECO:0000256" key="7">
    <source>
        <dbReference type="ARBA" id="ARBA00022679"/>
    </source>
</evidence>
<dbReference type="InterPro" id="IPR011833">
    <property type="entry name" value="Glycg_phsphrylas"/>
</dbReference>
<dbReference type="FunFam" id="3.40.50.2000:FF:000005">
    <property type="entry name" value="Alpha-1,4 glucan phosphorylase"/>
    <property type="match status" value="1"/>
</dbReference>
<evidence type="ECO:0000256" key="9">
    <source>
        <dbReference type="ARBA" id="ARBA00023277"/>
    </source>
</evidence>
<dbReference type="InterPro" id="IPR000811">
    <property type="entry name" value="Glyco_trans_35"/>
</dbReference>
<evidence type="ECO:0000256" key="5">
    <source>
        <dbReference type="ARBA" id="ARBA00022600"/>
    </source>
</evidence>
<evidence type="ECO:0000256" key="12">
    <source>
        <dbReference type="RuleBase" id="RU000587"/>
    </source>
</evidence>
<accession>C0EA36</accession>
<evidence type="ECO:0000313" key="13">
    <source>
        <dbReference type="EMBL" id="EEG31655.1"/>
    </source>
</evidence>
<reference evidence="13 14" key="2">
    <citation type="submission" date="2009-02" db="EMBL/GenBank/DDBJ databases">
        <title>Draft genome sequence of Clostridium methylpentosum (DSM 5476).</title>
        <authorList>
            <person name="Sudarsanam P."/>
            <person name="Ley R."/>
            <person name="Guruge J."/>
            <person name="Turnbaugh P.J."/>
            <person name="Mahowald M."/>
            <person name="Liep D."/>
            <person name="Gordon J."/>
        </authorList>
    </citation>
    <scope>NUCLEOTIDE SEQUENCE [LARGE SCALE GENOMIC DNA]</scope>
    <source>
        <strain evidence="13 14">DSM 5476</strain>
    </source>
</reference>
<dbReference type="Pfam" id="PF00343">
    <property type="entry name" value="Phosphorylase"/>
    <property type="match status" value="1"/>
</dbReference>
<comment type="cofactor">
    <cofactor evidence="2 12">
        <name>pyridoxal 5'-phosphate</name>
        <dbReference type="ChEBI" id="CHEBI:597326"/>
    </cofactor>
</comment>
<comment type="catalytic activity">
    <reaction evidence="1 12">
        <text>[(1-&gt;4)-alpha-D-glucosyl](n) + phosphate = [(1-&gt;4)-alpha-D-glucosyl](n-1) + alpha-D-glucose 1-phosphate</text>
        <dbReference type="Rhea" id="RHEA:41732"/>
        <dbReference type="Rhea" id="RHEA-COMP:9584"/>
        <dbReference type="Rhea" id="RHEA-COMP:9586"/>
        <dbReference type="ChEBI" id="CHEBI:15444"/>
        <dbReference type="ChEBI" id="CHEBI:43474"/>
        <dbReference type="ChEBI" id="CHEBI:58601"/>
        <dbReference type="EC" id="2.4.1.1"/>
    </reaction>
</comment>
<dbReference type="GO" id="GO:0005737">
    <property type="term" value="C:cytoplasm"/>
    <property type="evidence" value="ECO:0007669"/>
    <property type="project" value="TreeGrafter"/>
</dbReference>